<evidence type="ECO:0000313" key="3">
    <source>
        <dbReference type="Proteomes" id="UP000183050"/>
    </source>
</evidence>
<dbReference type="RefSeq" id="WP_072639905.1">
    <property type="nucleotide sequence ID" value="NZ_CP018228.1"/>
</dbReference>
<proteinExistence type="predicted"/>
<sequence length="197" mass="21561">MSPEYLSAIASLLSAVGWPVAVVTTVLVLRRELSGLLTRMKLVRFGSNEVGFDATSFETNNAVAAEKLSQSSEAAEVLKKPAPLDQTMAYMIETDPANAVIFSWQRLQRSMLDLAEAHGIHLDLRSGRKMGEQLRDASLISPQLADVIKSLYSTYKSATHSWEFLLESSAIEQYVVLTRETREAIETARGGSLPTGA</sequence>
<feature type="transmembrane region" description="Helical" evidence="1">
    <location>
        <begin position="6"/>
        <end position="29"/>
    </location>
</feature>
<keyword evidence="1" id="KW-1133">Transmembrane helix</keyword>
<protein>
    <submittedName>
        <fullName evidence="2">Uncharacterized protein</fullName>
    </submittedName>
</protein>
<keyword evidence="1" id="KW-0812">Transmembrane</keyword>
<organism evidence="2 3">
    <name type="scientific">Rhizobium leguminosarum</name>
    <dbReference type="NCBI Taxonomy" id="384"/>
    <lineage>
        <taxon>Bacteria</taxon>
        <taxon>Pseudomonadati</taxon>
        <taxon>Pseudomonadota</taxon>
        <taxon>Alphaproteobacteria</taxon>
        <taxon>Hyphomicrobiales</taxon>
        <taxon>Rhizobiaceae</taxon>
        <taxon>Rhizobium/Agrobacterium group</taxon>
        <taxon>Rhizobium</taxon>
    </lineage>
</organism>
<name>A0A1L3ZDD6_RHILE</name>
<dbReference type="AlphaFoldDB" id="A0A1L3ZDD6"/>
<accession>A0A1L3ZDD6</accession>
<dbReference type="EMBL" id="CP018228">
    <property type="protein sequence ID" value="API53622.1"/>
    <property type="molecule type" value="Genomic_DNA"/>
</dbReference>
<keyword evidence="1" id="KW-0472">Membrane</keyword>
<evidence type="ECO:0000313" key="2">
    <source>
        <dbReference type="EMBL" id="API53622.1"/>
    </source>
</evidence>
<dbReference type="Proteomes" id="UP000183050">
    <property type="component" value="Chromosome"/>
</dbReference>
<reference evidence="2 3" key="1">
    <citation type="submission" date="2016-11" db="EMBL/GenBank/DDBJ databases">
        <title>Rhizobium leguminosarum bv. viciae strain Vaf12 isolated from Vavilovia formosa root nodules from Russia, Dagestan.</title>
        <authorList>
            <person name="Kimeklis A."/>
        </authorList>
    </citation>
    <scope>NUCLEOTIDE SEQUENCE [LARGE SCALE GENOMIC DNA]</scope>
    <source>
        <strain evidence="2 3">Vaf-108</strain>
    </source>
</reference>
<evidence type="ECO:0000256" key="1">
    <source>
        <dbReference type="SAM" id="Phobius"/>
    </source>
</evidence>
<gene>
    <name evidence="2" type="ORF">BMW22_20205</name>
</gene>